<keyword evidence="2" id="KW-1133">Transmembrane helix</keyword>
<protein>
    <submittedName>
        <fullName evidence="3">Uncharacterized protein</fullName>
    </submittedName>
</protein>
<feature type="non-terminal residue" evidence="3">
    <location>
        <position position="104"/>
    </location>
</feature>
<sequence length="104" mass="11205">DPDSDDGRGQTITAVSSFPKSPLPKLDPRTLKSLGSIPSANHITTLFTAASKNETVLLGYVVLLLSLIIVWPPQKDVLLKTVAGLGSGGLIRMLYRQHVIRSQL</sequence>
<evidence type="ECO:0000256" key="1">
    <source>
        <dbReference type="SAM" id="MobiDB-lite"/>
    </source>
</evidence>
<reference evidence="3" key="1">
    <citation type="submission" date="2020-11" db="EMBL/GenBank/DDBJ databases">
        <authorList>
            <consortium name="DOE Joint Genome Institute"/>
            <person name="Ahrendt S."/>
            <person name="Riley R."/>
            <person name="Andreopoulos W."/>
            <person name="Labutti K."/>
            <person name="Pangilinan J."/>
            <person name="Ruiz-Duenas F.J."/>
            <person name="Barrasa J.M."/>
            <person name="Sanchez-Garcia M."/>
            <person name="Camarero S."/>
            <person name="Miyauchi S."/>
            <person name="Serrano A."/>
            <person name="Linde D."/>
            <person name="Babiker R."/>
            <person name="Drula E."/>
            <person name="Ayuso-Fernandez I."/>
            <person name="Pacheco R."/>
            <person name="Padilla G."/>
            <person name="Ferreira P."/>
            <person name="Barriuso J."/>
            <person name="Kellner H."/>
            <person name="Castanera R."/>
            <person name="Alfaro M."/>
            <person name="Ramirez L."/>
            <person name="Pisabarro A.G."/>
            <person name="Kuo A."/>
            <person name="Tritt A."/>
            <person name="Lipzen A."/>
            <person name="He G."/>
            <person name="Yan M."/>
            <person name="Ng V."/>
            <person name="Cullen D."/>
            <person name="Martin F."/>
            <person name="Rosso M.-N."/>
            <person name="Henrissat B."/>
            <person name="Hibbett D."/>
            <person name="Martinez A.T."/>
            <person name="Grigoriev I.V."/>
        </authorList>
    </citation>
    <scope>NUCLEOTIDE SEQUENCE</scope>
    <source>
        <strain evidence="3">MF-IS2</strain>
    </source>
</reference>
<feature type="transmembrane region" description="Helical" evidence="2">
    <location>
        <begin position="55"/>
        <end position="71"/>
    </location>
</feature>
<comment type="caution">
    <text evidence="3">The sequence shown here is derived from an EMBL/GenBank/DDBJ whole genome shotgun (WGS) entry which is preliminary data.</text>
</comment>
<dbReference type="AlphaFoldDB" id="A0A9P6BW79"/>
<keyword evidence="2" id="KW-0812">Transmembrane</keyword>
<evidence type="ECO:0000313" key="4">
    <source>
        <dbReference type="Proteomes" id="UP000807342"/>
    </source>
</evidence>
<evidence type="ECO:0000313" key="3">
    <source>
        <dbReference type="EMBL" id="KAF9442581.1"/>
    </source>
</evidence>
<evidence type="ECO:0000256" key="2">
    <source>
        <dbReference type="SAM" id="Phobius"/>
    </source>
</evidence>
<dbReference type="EMBL" id="MU151603">
    <property type="protein sequence ID" value="KAF9442581.1"/>
    <property type="molecule type" value="Genomic_DNA"/>
</dbReference>
<dbReference type="Proteomes" id="UP000807342">
    <property type="component" value="Unassembled WGS sequence"/>
</dbReference>
<feature type="non-terminal residue" evidence="3">
    <location>
        <position position="1"/>
    </location>
</feature>
<feature type="compositionally biased region" description="Polar residues" evidence="1">
    <location>
        <begin position="10"/>
        <end position="19"/>
    </location>
</feature>
<keyword evidence="2" id="KW-0472">Membrane</keyword>
<feature type="region of interest" description="Disordered" evidence="1">
    <location>
        <begin position="1"/>
        <end position="24"/>
    </location>
</feature>
<accession>A0A9P6BW79</accession>
<gene>
    <name evidence="3" type="ORF">P691DRAFT_626745</name>
</gene>
<proteinExistence type="predicted"/>
<keyword evidence="4" id="KW-1185">Reference proteome</keyword>
<organism evidence="3 4">
    <name type="scientific">Macrolepiota fuliginosa MF-IS2</name>
    <dbReference type="NCBI Taxonomy" id="1400762"/>
    <lineage>
        <taxon>Eukaryota</taxon>
        <taxon>Fungi</taxon>
        <taxon>Dikarya</taxon>
        <taxon>Basidiomycota</taxon>
        <taxon>Agaricomycotina</taxon>
        <taxon>Agaricomycetes</taxon>
        <taxon>Agaricomycetidae</taxon>
        <taxon>Agaricales</taxon>
        <taxon>Agaricineae</taxon>
        <taxon>Agaricaceae</taxon>
        <taxon>Macrolepiota</taxon>
    </lineage>
</organism>
<name>A0A9P6BW79_9AGAR</name>